<dbReference type="EMBL" id="BART01017296">
    <property type="protein sequence ID" value="GAG76260.1"/>
    <property type="molecule type" value="Genomic_DNA"/>
</dbReference>
<dbReference type="InterPro" id="IPR025332">
    <property type="entry name" value="DUF4238"/>
</dbReference>
<comment type="caution">
    <text evidence="1">The sequence shown here is derived from an EMBL/GenBank/DDBJ whole genome shotgun (WGS) entry which is preliminary data.</text>
</comment>
<sequence length="179" mass="21096">MKQNGYEIDDKVTYEQMKNFVERDDYRIKIDKMWHIGNILDIVDILIPLLMARNWSLLIIKPKDQFFICSDSPESLIWTKPVPAFWSPGFGMPDTELVMPLNKKQALIASFEEESKTYHAPLKVITKVNDRTRMSSHRFIYSPEEDFVWTKKDGKIGNIDDLILEIKSKRQERQIQEDS</sequence>
<gene>
    <name evidence="1" type="ORF">S01H4_32970</name>
</gene>
<accession>X1A2F9</accession>
<name>X1A2F9_9ZZZZ</name>
<evidence type="ECO:0000313" key="1">
    <source>
        <dbReference type="EMBL" id="GAG76260.1"/>
    </source>
</evidence>
<protein>
    <submittedName>
        <fullName evidence="1">Uncharacterized protein</fullName>
    </submittedName>
</protein>
<dbReference type="AlphaFoldDB" id="X1A2F9"/>
<reference evidence="1" key="1">
    <citation type="journal article" date="2014" name="Front. Microbiol.">
        <title>High frequency of phylogenetically diverse reductive dehalogenase-homologous genes in deep subseafloor sedimentary metagenomes.</title>
        <authorList>
            <person name="Kawai M."/>
            <person name="Futagami T."/>
            <person name="Toyoda A."/>
            <person name="Takaki Y."/>
            <person name="Nishi S."/>
            <person name="Hori S."/>
            <person name="Arai W."/>
            <person name="Tsubouchi T."/>
            <person name="Morono Y."/>
            <person name="Uchiyama I."/>
            <person name="Ito T."/>
            <person name="Fujiyama A."/>
            <person name="Inagaki F."/>
            <person name="Takami H."/>
        </authorList>
    </citation>
    <scope>NUCLEOTIDE SEQUENCE</scope>
    <source>
        <strain evidence="1">Expedition CK06-06</strain>
    </source>
</reference>
<dbReference type="Pfam" id="PF14022">
    <property type="entry name" value="DUF4238"/>
    <property type="match status" value="1"/>
</dbReference>
<proteinExistence type="predicted"/>
<organism evidence="1">
    <name type="scientific">marine sediment metagenome</name>
    <dbReference type="NCBI Taxonomy" id="412755"/>
    <lineage>
        <taxon>unclassified sequences</taxon>
        <taxon>metagenomes</taxon>
        <taxon>ecological metagenomes</taxon>
    </lineage>
</organism>